<keyword evidence="4" id="KW-1185">Reference proteome</keyword>
<gene>
    <name evidence="3" type="ORF">J2853_006395</name>
</gene>
<sequence>MTGIASCAVLVAFTAISPAHADYSQQARPSWEPNGSVYAIQRAGDRVVIGGAFTSLFNRRTGETVSANRLAAFDAASGDLLRGWNPAANNTVEDLAVSSDEATLYVGGRFTSVDGQTRTRLAAVEVGDGDLVPGWTPTANSTVRALSVIGDRLYLGGDFTNVSGSGRARLAALNASSGALVNGWNPGADTTVDVLEPGSGGTSLLVGGLFRQLGGQSRDYLGSVDPSTGAVTTWRPPAVCINSNPCRVWDLGVMDGGVYAAVGGPGGRLAAYNASSGALRWQIYSDGDVESIGVRDGKVYAGGHFAPSFGTVERWGLAAVDAAGGTIDAFFAPRLNVTLSTYAVDAGPDQLRVGGQFQQVNGQPKARYAEFPLLSSPTAVVSSGSAWRYSDTGADPGAGWQTDGFDDTSWPSGAAQLGFGDGDEATTMASGRIAYHLRHTFTVTDASRLTQAALDLVRDDGAVVYLNGVEILRSNMPAGTVTAQTFASGTVGDADESAWYSTPVNPGLLRTGQNVLAVEVHQAAANSSDVSFDARLTVR</sequence>
<accession>A0ABT9QKE3</accession>
<dbReference type="PANTHER" id="PTHR31778:SF2">
    <property type="entry name" value="BUD SITE SELECTION PROTEIN RAX2"/>
    <property type="match status" value="1"/>
</dbReference>
<dbReference type="Gene3D" id="2.60.120.260">
    <property type="entry name" value="Galactose-binding domain-like"/>
    <property type="match status" value="1"/>
</dbReference>
<comment type="caution">
    <text evidence="3">The sequence shown here is derived from an EMBL/GenBank/DDBJ whole genome shotgun (WGS) entry which is preliminary data.</text>
</comment>
<evidence type="ECO:0000313" key="3">
    <source>
        <dbReference type="EMBL" id="MDP9847184.1"/>
    </source>
</evidence>
<dbReference type="PANTHER" id="PTHR31778">
    <property type="entry name" value="BUD SITE SELECTION PROTEIN RAX2"/>
    <property type="match status" value="1"/>
</dbReference>
<evidence type="ECO:0000256" key="1">
    <source>
        <dbReference type="SAM" id="SignalP"/>
    </source>
</evidence>
<dbReference type="Gene3D" id="2.130.10.10">
    <property type="entry name" value="YVTN repeat-like/Quinoprotein amine dehydrogenase"/>
    <property type="match status" value="1"/>
</dbReference>
<dbReference type="EMBL" id="JAUSQU010000001">
    <property type="protein sequence ID" value="MDP9847184.1"/>
    <property type="molecule type" value="Genomic_DNA"/>
</dbReference>
<proteinExistence type="predicted"/>
<dbReference type="InterPro" id="IPR015943">
    <property type="entry name" value="WD40/YVTN_repeat-like_dom_sf"/>
</dbReference>
<dbReference type="InterPro" id="IPR011047">
    <property type="entry name" value="Quinoprotein_ADH-like_sf"/>
</dbReference>
<feature type="signal peptide" evidence="1">
    <location>
        <begin position="1"/>
        <end position="21"/>
    </location>
</feature>
<dbReference type="RefSeq" id="WP_307564239.1">
    <property type="nucleotide sequence ID" value="NZ_JAUSQU010000001.1"/>
</dbReference>
<feature type="domain" description="Pyrrolo-quinoline quinone repeat" evidence="2">
    <location>
        <begin position="221"/>
        <end position="326"/>
    </location>
</feature>
<reference evidence="3 4" key="1">
    <citation type="submission" date="2023-07" db="EMBL/GenBank/DDBJ databases">
        <title>Sequencing the genomes of 1000 actinobacteria strains.</title>
        <authorList>
            <person name="Klenk H.-P."/>
        </authorList>
    </citation>
    <scope>NUCLEOTIDE SEQUENCE [LARGE SCALE GENOMIC DNA]</scope>
    <source>
        <strain evidence="3 4">DSM 46740</strain>
    </source>
</reference>
<evidence type="ECO:0000313" key="4">
    <source>
        <dbReference type="Proteomes" id="UP001225356"/>
    </source>
</evidence>
<protein>
    <recommendedName>
        <fullName evidence="2">Pyrrolo-quinoline quinone repeat domain-containing protein</fullName>
    </recommendedName>
</protein>
<dbReference type="SUPFAM" id="SSF50998">
    <property type="entry name" value="Quinoprotein alcohol dehydrogenase-like"/>
    <property type="match status" value="1"/>
</dbReference>
<evidence type="ECO:0000259" key="2">
    <source>
        <dbReference type="Pfam" id="PF13360"/>
    </source>
</evidence>
<organism evidence="3 4">
    <name type="scientific">Streptosporangium lutulentum</name>
    <dbReference type="NCBI Taxonomy" id="1461250"/>
    <lineage>
        <taxon>Bacteria</taxon>
        <taxon>Bacillati</taxon>
        <taxon>Actinomycetota</taxon>
        <taxon>Actinomycetes</taxon>
        <taxon>Streptosporangiales</taxon>
        <taxon>Streptosporangiaceae</taxon>
        <taxon>Streptosporangium</taxon>
    </lineage>
</organism>
<keyword evidence="1" id="KW-0732">Signal</keyword>
<feature type="chain" id="PRO_5045919567" description="Pyrrolo-quinoline quinone repeat domain-containing protein" evidence="1">
    <location>
        <begin position="22"/>
        <end position="539"/>
    </location>
</feature>
<name>A0ABT9QKE3_9ACTN</name>
<dbReference type="Proteomes" id="UP001225356">
    <property type="component" value="Unassembled WGS sequence"/>
</dbReference>
<dbReference type="InterPro" id="IPR002372">
    <property type="entry name" value="PQQ_rpt_dom"/>
</dbReference>
<dbReference type="Pfam" id="PF13360">
    <property type="entry name" value="PQQ_2"/>
    <property type="match status" value="1"/>
</dbReference>